<dbReference type="GO" id="GO:0032432">
    <property type="term" value="C:actin filament bundle"/>
    <property type="evidence" value="ECO:0007669"/>
    <property type="project" value="TreeGrafter"/>
</dbReference>
<evidence type="ECO:0000256" key="3">
    <source>
        <dbReference type="ARBA" id="ARBA00022837"/>
    </source>
</evidence>
<keyword evidence="7" id="KW-1185">Reference proteome</keyword>
<gene>
    <name evidence="6" type="ORF">pdam_00005573</name>
</gene>
<dbReference type="Proteomes" id="UP000275408">
    <property type="component" value="Unassembled WGS sequence"/>
</dbReference>
<evidence type="ECO:0000313" key="7">
    <source>
        <dbReference type="Proteomes" id="UP000275408"/>
    </source>
</evidence>
<organism evidence="6 7">
    <name type="scientific">Pocillopora damicornis</name>
    <name type="common">Cauliflower coral</name>
    <name type="synonym">Millepora damicornis</name>
    <dbReference type="NCBI Taxonomy" id="46731"/>
    <lineage>
        <taxon>Eukaryota</taxon>
        <taxon>Metazoa</taxon>
        <taxon>Cnidaria</taxon>
        <taxon>Anthozoa</taxon>
        <taxon>Hexacorallia</taxon>
        <taxon>Scleractinia</taxon>
        <taxon>Astrocoeniina</taxon>
        <taxon>Pocilloporidae</taxon>
        <taxon>Pocillopora</taxon>
    </lineage>
</organism>
<dbReference type="FunFam" id="1.10.418.10:FF:000031">
    <property type="entry name" value="Fimbrin-2 like"/>
    <property type="match status" value="1"/>
</dbReference>
<dbReference type="OrthoDB" id="431378at2759"/>
<feature type="domain" description="Calponin-homology (CH)" evidence="5">
    <location>
        <begin position="391"/>
        <end position="500"/>
    </location>
</feature>
<dbReference type="PROSITE" id="PS50021">
    <property type="entry name" value="CH"/>
    <property type="match status" value="4"/>
</dbReference>
<proteinExistence type="predicted"/>
<dbReference type="PANTHER" id="PTHR19961:SF18">
    <property type="entry name" value="FI19014P1"/>
    <property type="match status" value="1"/>
</dbReference>
<keyword evidence="1" id="KW-0479">Metal-binding</keyword>
<dbReference type="FunFam" id="1.10.418.10:FF:000010">
    <property type="entry name" value="Plastin-3 isoform 1"/>
    <property type="match status" value="1"/>
</dbReference>
<feature type="domain" description="Calponin-homology (CH)" evidence="5">
    <location>
        <begin position="513"/>
        <end position="623"/>
    </location>
</feature>
<evidence type="ECO:0000256" key="1">
    <source>
        <dbReference type="ARBA" id="ARBA00022723"/>
    </source>
</evidence>
<dbReference type="Gene3D" id="1.10.238.10">
    <property type="entry name" value="EF-hand"/>
    <property type="match status" value="1"/>
</dbReference>
<dbReference type="InterPro" id="IPR001715">
    <property type="entry name" value="CH_dom"/>
</dbReference>
<dbReference type="PROSITE" id="PS00020">
    <property type="entry name" value="ACTININ_2"/>
    <property type="match status" value="1"/>
</dbReference>
<dbReference type="Pfam" id="PF00307">
    <property type="entry name" value="CH"/>
    <property type="match status" value="4"/>
</dbReference>
<reference evidence="6 7" key="1">
    <citation type="journal article" date="2018" name="Sci. Rep.">
        <title>Comparative analysis of the Pocillopora damicornis genome highlights role of immune system in coral evolution.</title>
        <authorList>
            <person name="Cunning R."/>
            <person name="Bay R.A."/>
            <person name="Gillette P."/>
            <person name="Baker A.C."/>
            <person name="Traylor-Knowles N."/>
        </authorList>
    </citation>
    <scope>NUCLEOTIDE SEQUENCE [LARGE SCALE GENOMIC DNA]</scope>
    <source>
        <strain evidence="6">RSMAS</strain>
        <tissue evidence="6">Whole animal</tissue>
    </source>
</reference>
<dbReference type="CDD" id="cd21292">
    <property type="entry name" value="CH_PLS_rpt1"/>
    <property type="match status" value="1"/>
</dbReference>
<protein>
    <recommendedName>
        <fullName evidence="5">Calponin-homology (CH) domain-containing protein</fullName>
    </recommendedName>
</protein>
<dbReference type="STRING" id="46731.A0A3M6TK27"/>
<evidence type="ECO:0000256" key="2">
    <source>
        <dbReference type="ARBA" id="ARBA00022737"/>
    </source>
</evidence>
<evidence type="ECO:0000313" key="6">
    <source>
        <dbReference type="EMBL" id="RMX41740.1"/>
    </source>
</evidence>
<name>A0A3M6TK27_POCDA</name>
<dbReference type="InterPro" id="IPR011992">
    <property type="entry name" value="EF-hand-dom_pair"/>
</dbReference>
<dbReference type="GO" id="GO:0051639">
    <property type="term" value="P:actin filament network formation"/>
    <property type="evidence" value="ECO:0007669"/>
    <property type="project" value="TreeGrafter"/>
</dbReference>
<dbReference type="FunFam" id="1.10.418.10:FF:000042">
    <property type="entry name" value="Fimbrin, putative"/>
    <property type="match status" value="1"/>
</dbReference>
<dbReference type="SUPFAM" id="SSF47473">
    <property type="entry name" value="EF-hand"/>
    <property type="match status" value="1"/>
</dbReference>
<feature type="non-terminal residue" evidence="6">
    <location>
        <position position="1"/>
    </location>
</feature>
<comment type="caution">
    <text evidence="6">The sequence shown here is derived from an EMBL/GenBank/DDBJ whole genome shotgun (WGS) entry which is preliminary data.</text>
</comment>
<dbReference type="InterPro" id="IPR036872">
    <property type="entry name" value="CH_dom_sf"/>
</dbReference>
<dbReference type="InterPro" id="IPR001589">
    <property type="entry name" value="Actinin_actin-bd_CS"/>
</dbReference>
<evidence type="ECO:0000259" key="5">
    <source>
        <dbReference type="PROSITE" id="PS50021"/>
    </source>
</evidence>
<keyword evidence="3" id="KW-0106">Calcium</keyword>
<dbReference type="GO" id="GO:0051015">
    <property type="term" value="F:actin filament binding"/>
    <property type="evidence" value="ECO:0007669"/>
    <property type="project" value="InterPro"/>
</dbReference>
<dbReference type="AlphaFoldDB" id="A0A3M6TK27"/>
<dbReference type="PROSITE" id="PS00019">
    <property type="entry name" value="ACTININ_1"/>
    <property type="match status" value="1"/>
</dbReference>
<accession>A0A3M6TK27</accession>
<dbReference type="GO" id="GO:0005737">
    <property type="term" value="C:cytoplasm"/>
    <property type="evidence" value="ECO:0007669"/>
    <property type="project" value="TreeGrafter"/>
</dbReference>
<dbReference type="EMBL" id="RCHS01003444">
    <property type="protein sequence ID" value="RMX41740.1"/>
    <property type="molecule type" value="Genomic_DNA"/>
</dbReference>
<dbReference type="CDD" id="cd21298">
    <property type="entry name" value="CH_PLS_rpt3"/>
    <property type="match status" value="1"/>
</dbReference>
<dbReference type="SMART" id="SM00033">
    <property type="entry name" value="CH"/>
    <property type="match status" value="4"/>
</dbReference>
<keyword evidence="2" id="KW-0677">Repeat</keyword>
<dbReference type="SUPFAM" id="SSF47576">
    <property type="entry name" value="Calponin-homology domain, CH-domain"/>
    <property type="match status" value="1"/>
</dbReference>
<dbReference type="CDD" id="cd21301">
    <property type="entry name" value="CH_PLS_rpt4"/>
    <property type="match status" value="1"/>
</dbReference>
<dbReference type="InterPro" id="IPR039959">
    <property type="entry name" value="Fimbrin/Plastin"/>
</dbReference>
<evidence type="ECO:0000256" key="4">
    <source>
        <dbReference type="ARBA" id="ARBA00023203"/>
    </source>
</evidence>
<keyword evidence="4" id="KW-0009">Actin-binding</keyword>
<dbReference type="GO" id="GO:0005884">
    <property type="term" value="C:actin filament"/>
    <property type="evidence" value="ECO:0007669"/>
    <property type="project" value="TreeGrafter"/>
</dbReference>
<dbReference type="Gene3D" id="1.10.418.10">
    <property type="entry name" value="Calponin-like domain"/>
    <property type="match status" value="4"/>
</dbReference>
<dbReference type="GO" id="GO:0046872">
    <property type="term" value="F:metal ion binding"/>
    <property type="evidence" value="ECO:0007669"/>
    <property type="project" value="UniProtKB-KW"/>
</dbReference>
<dbReference type="FunFam" id="1.10.418.10:FF:000027">
    <property type="entry name" value="Probable fimbrin"/>
    <property type="match status" value="1"/>
</dbReference>
<sequence>SSKDFQISTMADLTPMFSSSRMAELRQAFDKHAKGNSLKGEDFGKVMKECGEDVPAFKLRDIEEEVQKEKRGMLSFDDFTKLFARLSTKAVGGAYKKAVDSRKGVQAVGGTSASSAEGTRHSFSDDEQIGFSNWINSVLEDDRDLKGKYVPINEDDKDGLFKAVKDGILLCKLINWACPGTVDERAINKTKLNVYNIHENQTLVLNSAMAIGCNIVNIGAQDLIEGKPHLVLGLLWQVIRIGLFRQLTIQNCPGLVRLVEEDETIEKLLRLPPEAILLRWFNYHLQDAGHHRRVANFSADISDAENYSVLLHQIAPPELGVGEPHIGMSDPTKLAGLVLDNAAKMKCRKFVRAKNIVNGNAKLNLGFVCNLFNNYPALKPVEEELPNLEETREEKTFRNWMNSMGVKPFVQHLYLDLDDGIVLLQLFDLVKKGVVDWSKVNRPPYKKMSESMKKLENCNYVVDVAKKLEFSVVGTGGKDILDMNKKLVLGLLYQTMRAYTLQVLQKCTGSDKKIKDEEIVAWVNEKLTKSGKDSRVTCFKDPTISNGKSVIDLIDSIKPGVIQYNIMATGETLSDDQKLLNAKYAVSMGRKIGAKLYALPEDVVEVKAKMVLTVFACLMAVDHANTAGKK</sequence>
<feature type="domain" description="Calponin-homology (CH)" evidence="5">
    <location>
        <begin position="271"/>
        <end position="376"/>
    </location>
</feature>
<dbReference type="PANTHER" id="PTHR19961">
    <property type="entry name" value="FIMBRIN/PLASTIN"/>
    <property type="match status" value="1"/>
</dbReference>
<feature type="domain" description="Calponin-homology (CH)" evidence="5">
    <location>
        <begin position="125"/>
        <end position="243"/>
    </location>
</feature>
<dbReference type="GO" id="GO:0051017">
    <property type="term" value="P:actin filament bundle assembly"/>
    <property type="evidence" value="ECO:0007669"/>
    <property type="project" value="InterPro"/>
</dbReference>